<name>A0A5N4EKY9_CAMDR</name>
<dbReference type="EMBL" id="JWIN03000001">
    <property type="protein sequence ID" value="KAB1284010.1"/>
    <property type="molecule type" value="Genomic_DNA"/>
</dbReference>
<sequence length="66" mass="7159">MSDVIQSVHGTCNCLMTTQALVSCRRPGVGEVKKLTVPEDEANTRVRGTASYHQKQTLAVHGSDDM</sequence>
<dbReference type="AlphaFoldDB" id="A0A5N4EKY9"/>
<protein>
    <submittedName>
        <fullName evidence="1">Uncharacterized protein</fullName>
    </submittedName>
</protein>
<dbReference type="Proteomes" id="UP000299084">
    <property type="component" value="Unassembled WGS sequence"/>
</dbReference>
<organism evidence="1 2">
    <name type="scientific">Camelus dromedarius</name>
    <name type="common">Dromedary</name>
    <name type="synonym">Arabian camel</name>
    <dbReference type="NCBI Taxonomy" id="9838"/>
    <lineage>
        <taxon>Eukaryota</taxon>
        <taxon>Metazoa</taxon>
        <taxon>Chordata</taxon>
        <taxon>Craniata</taxon>
        <taxon>Vertebrata</taxon>
        <taxon>Euteleostomi</taxon>
        <taxon>Mammalia</taxon>
        <taxon>Eutheria</taxon>
        <taxon>Laurasiatheria</taxon>
        <taxon>Artiodactyla</taxon>
        <taxon>Tylopoda</taxon>
        <taxon>Camelidae</taxon>
        <taxon>Camelus</taxon>
    </lineage>
</organism>
<comment type="caution">
    <text evidence="1">The sequence shown here is derived from an EMBL/GenBank/DDBJ whole genome shotgun (WGS) entry which is preliminary data.</text>
</comment>
<evidence type="ECO:0000313" key="2">
    <source>
        <dbReference type="Proteomes" id="UP000299084"/>
    </source>
</evidence>
<evidence type="ECO:0000313" key="1">
    <source>
        <dbReference type="EMBL" id="KAB1284010.1"/>
    </source>
</evidence>
<keyword evidence="2" id="KW-1185">Reference proteome</keyword>
<accession>A0A5N4EKY9</accession>
<reference evidence="1 2" key="1">
    <citation type="journal article" date="2019" name="Mol. Ecol. Resour.">
        <title>Improving Illumina assemblies with Hi-C and long reads: an example with the North African dromedary.</title>
        <authorList>
            <person name="Elbers J.P."/>
            <person name="Rogers M.F."/>
            <person name="Perelman P.L."/>
            <person name="Proskuryakova A.A."/>
            <person name="Serdyukova N.A."/>
            <person name="Johnson W.E."/>
            <person name="Horin P."/>
            <person name="Corander J."/>
            <person name="Murphy D."/>
            <person name="Burger P.A."/>
        </authorList>
    </citation>
    <scope>NUCLEOTIDE SEQUENCE [LARGE SCALE GENOMIC DNA]</scope>
    <source>
        <strain evidence="1">Drom800</strain>
        <tissue evidence="1">Blood</tissue>
    </source>
</reference>
<proteinExistence type="predicted"/>
<gene>
    <name evidence="1" type="ORF">Cadr_000001177</name>
</gene>